<name>A0A4R0PBY0_9HYPH</name>
<dbReference type="Proteomes" id="UP000291301">
    <property type="component" value="Unassembled WGS sequence"/>
</dbReference>
<keyword evidence="4" id="KW-1185">Reference proteome</keyword>
<keyword evidence="1" id="KW-0812">Transmembrane</keyword>
<sequence length="93" mass="10391">MTFFDPGNRRKTEQHKRIYAAYELAFTFIEFAAGLLFLVGSFMFFYKSLENAAIWCFVVGSACFVVGPGLKLAREVHYAAIGDVNDLAERAGP</sequence>
<proteinExistence type="predicted"/>
<gene>
    <name evidence="3" type="ORF">E0D97_05310</name>
</gene>
<keyword evidence="1" id="KW-1133">Transmembrane helix</keyword>
<dbReference type="OrthoDB" id="5862062at2"/>
<feature type="transmembrane region" description="Helical" evidence="1">
    <location>
        <begin position="21"/>
        <end position="46"/>
    </location>
</feature>
<evidence type="ECO:0000259" key="2">
    <source>
        <dbReference type="Pfam" id="PF14145"/>
    </source>
</evidence>
<dbReference type="RefSeq" id="WP_131566331.1">
    <property type="nucleotide sequence ID" value="NZ_JAINFK010000003.1"/>
</dbReference>
<dbReference type="InterPro" id="IPR025424">
    <property type="entry name" value="YrhK_domain"/>
</dbReference>
<feature type="domain" description="YrhK" evidence="2">
    <location>
        <begin position="21"/>
        <end position="75"/>
    </location>
</feature>
<keyword evidence="1" id="KW-0472">Membrane</keyword>
<protein>
    <recommendedName>
        <fullName evidence="2">YrhK domain-containing protein</fullName>
    </recommendedName>
</protein>
<organism evidence="3 4">
    <name type="scientific">Oricola cellulosilytica</name>
    <dbReference type="NCBI Taxonomy" id="1429082"/>
    <lineage>
        <taxon>Bacteria</taxon>
        <taxon>Pseudomonadati</taxon>
        <taxon>Pseudomonadota</taxon>
        <taxon>Alphaproteobacteria</taxon>
        <taxon>Hyphomicrobiales</taxon>
        <taxon>Ahrensiaceae</taxon>
        <taxon>Oricola</taxon>
    </lineage>
</organism>
<evidence type="ECO:0000313" key="3">
    <source>
        <dbReference type="EMBL" id="TCD14972.1"/>
    </source>
</evidence>
<evidence type="ECO:0000256" key="1">
    <source>
        <dbReference type="SAM" id="Phobius"/>
    </source>
</evidence>
<accession>A0A4R0PBY0</accession>
<evidence type="ECO:0000313" key="4">
    <source>
        <dbReference type="Proteomes" id="UP000291301"/>
    </source>
</evidence>
<comment type="caution">
    <text evidence="3">The sequence shown here is derived from an EMBL/GenBank/DDBJ whole genome shotgun (WGS) entry which is preliminary data.</text>
</comment>
<reference evidence="3 4" key="1">
    <citation type="journal article" date="2015" name="Antonie Van Leeuwenhoek">
        <title>Oricola cellulosilytica gen. nov., sp. nov., a cellulose-degrading bacterium of the family Phyllobacteriaceae isolated from surface seashore water, and emended descriptions of Mesorhizobium loti and Phyllobacterium myrsinacearum.</title>
        <authorList>
            <person name="Hameed A."/>
            <person name="Shahina M."/>
            <person name="Lai W.A."/>
            <person name="Lin S.Y."/>
            <person name="Young L.S."/>
            <person name="Liu Y.C."/>
            <person name="Hsu Y.H."/>
            <person name="Young C.C."/>
        </authorList>
    </citation>
    <scope>NUCLEOTIDE SEQUENCE [LARGE SCALE GENOMIC DNA]</scope>
    <source>
        <strain evidence="3 4">KCTC 52183</strain>
    </source>
</reference>
<dbReference type="AlphaFoldDB" id="A0A4R0PBY0"/>
<dbReference type="Pfam" id="PF14145">
    <property type="entry name" value="YrhK"/>
    <property type="match status" value="1"/>
</dbReference>
<dbReference type="EMBL" id="SJST01000002">
    <property type="protein sequence ID" value="TCD14972.1"/>
    <property type="molecule type" value="Genomic_DNA"/>
</dbReference>
<feature type="transmembrane region" description="Helical" evidence="1">
    <location>
        <begin position="52"/>
        <end position="70"/>
    </location>
</feature>